<accession>A0A0K2TLD6</accession>
<reference evidence="1" key="1">
    <citation type="submission" date="2014-05" db="EMBL/GenBank/DDBJ databases">
        <authorList>
            <person name="Chronopoulou M."/>
        </authorList>
    </citation>
    <scope>NUCLEOTIDE SEQUENCE</scope>
    <source>
        <tissue evidence="1">Whole organism</tissue>
    </source>
</reference>
<protein>
    <submittedName>
        <fullName evidence="1">Uncharacterized protein</fullName>
    </submittedName>
</protein>
<dbReference type="EMBL" id="HACA01009358">
    <property type="protein sequence ID" value="CDW26719.1"/>
    <property type="molecule type" value="Transcribed_RNA"/>
</dbReference>
<organism evidence="1">
    <name type="scientific">Lepeophtheirus salmonis</name>
    <name type="common">Salmon louse</name>
    <name type="synonym">Caligus salmonis</name>
    <dbReference type="NCBI Taxonomy" id="72036"/>
    <lineage>
        <taxon>Eukaryota</taxon>
        <taxon>Metazoa</taxon>
        <taxon>Ecdysozoa</taxon>
        <taxon>Arthropoda</taxon>
        <taxon>Crustacea</taxon>
        <taxon>Multicrustacea</taxon>
        <taxon>Hexanauplia</taxon>
        <taxon>Copepoda</taxon>
        <taxon>Siphonostomatoida</taxon>
        <taxon>Caligidae</taxon>
        <taxon>Lepeophtheirus</taxon>
    </lineage>
</organism>
<proteinExistence type="predicted"/>
<name>A0A0K2TLD6_LEPSM</name>
<sequence>MYMISSKFTEIKDKKTFFFLVKSYIPSVYVQENRKR</sequence>
<evidence type="ECO:0000313" key="1">
    <source>
        <dbReference type="EMBL" id="CDW26719.1"/>
    </source>
</evidence>
<dbReference type="AlphaFoldDB" id="A0A0K2TLD6"/>